<accession>A0A6P0CDV9</accession>
<evidence type="ECO:0000313" key="2">
    <source>
        <dbReference type="Proteomes" id="UP000468591"/>
    </source>
</evidence>
<dbReference type="AlphaFoldDB" id="A0A6P0CDV9"/>
<name>A0A6P0CDV9_9RHOB</name>
<dbReference type="InterPro" id="IPR038225">
    <property type="entry name" value="TagF_sf"/>
</dbReference>
<dbReference type="Gene3D" id="3.40.1730.10">
    <property type="entry name" value="pa0076 domain"/>
    <property type="match status" value="1"/>
</dbReference>
<dbReference type="PIRSF" id="PIRSF029287">
    <property type="entry name" value="UCP029287"/>
    <property type="match status" value="1"/>
</dbReference>
<evidence type="ECO:0000313" key="1">
    <source>
        <dbReference type="EMBL" id="NEK24077.1"/>
    </source>
</evidence>
<proteinExistence type="predicted"/>
<sequence length="228" mass="24417">MEQGFGAFGKMPALGDFFHLNAPPGFVRIWDNWLQGAMVAAAEAGRDAWDDQYMSAPIWRFTLSAGLAGATKVIGVLMPSVDRVGRRFPLVLMAAVEREGPATLDHLSEDETFEKLEDIALAALEDGMDRDRLSALLAEIAPPPAHRYAPLRRAGGGYVITQAQETGIAPELAAGLLVAGGLAQPSLWSTVLDGTRRAMICDGLPDPHQACALFNLNAPLWGDARPIS</sequence>
<gene>
    <name evidence="1" type="primary">tagF</name>
    <name evidence="1" type="ORF">GV827_16950</name>
</gene>
<dbReference type="NCBIfam" id="TIGR03373">
    <property type="entry name" value="VI_minor_4"/>
    <property type="match status" value="1"/>
</dbReference>
<dbReference type="Proteomes" id="UP000468591">
    <property type="component" value="Unassembled WGS sequence"/>
</dbReference>
<reference evidence="1 2" key="1">
    <citation type="submission" date="2020-01" db="EMBL/GenBank/DDBJ databases">
        <title>Sulfitobacter sediminilitoris sp. nov., isolated from a tidal flat.</title>
        <authorList>
            <person name="Park S."/>
            <person name="Yoon J.-H."/>
        </authorList>
    </citation>
    <scope>NUCLEOTIDE SEQUENCE [LARGE SCALE GENOMIC DNA]</scope>
    <source>
        <strain evidence="1 2">JBTF-M27</strain>
    </source>
</reference>
<dbReference type="InterPro" id="IPR017748">
    <property type="entry name" value="TagF"/>
</dbReference>
<keyword evidence="2" id="KW-1185">Reference proteome</keyword>
<dbReference type="Pfam" id="PF09867">
    <property type="entry name" value="TagF_N"/>
    <property type="match status" value="1"/>
</dbReference>
<dbReference type="RefSeq" id="WP_164355004.1">
    <property type="nucleotide sequence ID" value="NZ_JAABNT010000012.1"/>
</dbReference>
<protein>
    <submittedName>
        <fullName evidence="1">Type VI secretion system-associated protein TagF</fullName>
    </submittedName>
</protein>
<comment type="caution">
    <text evidence="1">The sequence shown here is derived from an EMBL/GenBank/DDBJ whole genome shotgun (WGS) entry which is preliminary data.</text>
</comment>
<dbReference type="EMBL" id="JAABNT010000012">
    <property type="protein sequence ID" value="NEK24077.1"/>
    <property type="molecule type" value="Genomic_DNA"/>
</dbReference>
<organism evidence="1 2">
    <name type="scientific">Sulfitobacter sediminilitoris</name>
    <dbReference type="NCBI Taxonomy" id="2698830"/>
    <lineage>
        <taxon>Bacteria</taxon>
        <taxon>Pseudomonadati</taxon>
        <taxon>Pseudomonadota</taxon>
        <taxon>Alphaproteobacteria</taxon>
        <taxon>Rhodobacterales</taxon>
        <taxon>Roseobacteraceae</taxon>
        <taxon>Sulfitobacter</taxon>
    </lineage>
</organism>